<accession>A0AA39XXM2</accession>
<proteinExistence type="predicted"/>
<keyword evidence="2" id="KW-1185">Reference proteome</keyword>
<comment type="caution">
    <text evidence="1">The sequence shown here is derived from an EMBL/GenBank/DDBJ whole genome shotgun (WGS) entry which is preliminary data.</text>
</comment>
<dbReference type="Proteomes" id="UP001174936">
    <property type="component" value="Unassembled WGS sequence"/>
</dbReference>
<gene>
    <name evidence="1" type="ORF">B0T16DRAFT_418730</name>
</gene>
<dbReference type="AlphaFoldDB" id="A0AA39XXM2"/>
<reference evidence="1" key="1">
    <citation type="submission" date="2023-06" db="EMBL/GenBank/DDBJ databases">
        <title>Genome-scale phylogeny and comparative genomics of the fungal order Sordariales.</title>
        <authorList>
            <consortium name="Lawrence Berkeley National Laboratory"/>
            <person name="Hensen N."/>
            <person name="Bonometti L."/>
            <person name="Westerberg I."/>
            <person name="Brannstrom I.O."/>
            <person name="Guillou S."/>
            <person name="Cros-Aarteil S."/>
            <person name="Calhoun S."/>
            <person name="Haridas S."/>
            <person name="Kuo A."/>
            <person name="Mondo S."/>
            <person name="Pangilinan J."/>
            <person name="Riley R."/>
            <person name="Labutti K."/>
            <person name="Andreopoulos B."/>
            <person name="Lipzen A."/>
            <person name="Chen C."/>
            <person name="Yanf M."/>
            <person name="Daum C."/>
            <person name="Ng V."/>
            <person name="Clum A."/>
            <person name="Steindorff A."/>
            <person name="Ohm R."/>
            <person name="Martin F."/>
            <person name="Silar P."/>
            <person name="Natvig D."/>
            <person name="Lalanne C."/>
            <person name="Gautier V."/>
            <person name="Ament-Velasquez S.L."/>
            <person name="Kruys A."/>
            <person name="Hutchinson M.I."/>
            <person name="Powell A.J."/>
            <person name="Barry K."/>
            <person name="Miller A.N."/>
            <person name="Grigoriev I.V."/>
            <person name="Debuchy R."/>
            <person name="Gladieux P."/>
            <person name="Thoren M.H."/>
            <person name="Johannesson H."/>
        </authorList>
    </citation>
    <scope>NUCLEOTIDE SEQUENCE</scope>
    <source>
        <strain evidence="1">SMH2532-1</strain>
    </source>
</reference>
<dbReference type="EMBL" id="JAULSV010000006">
    <property type="protein sequence ID" value="KAK0640920.1"/>
    <property type="molecule type" value="Genomic_DNA"/>
</dbReference>
<sequence>MACQADLRCMNFSTSGTQSSELIAIRASIRHSIGETEMPQIITMRGRIHANASRRGWVDDDYSPGVLVEFSQWLSTSTSNLQSADTRVAFPCGRCFFVRRLSDRHKILRCRFLRVGGKRGENEPGIHRERWCRTLRQSAIRARLHRPAVGAQRVWFVVISPSTDASMRVSIALRGRSVSRFCYAPRASHWTADAAWMRPGADTGRAGRETSLGD</sequence>
<evidence type="ECO:0000313" key="2">
    <source>
        <dbReference type="Proteomes" id="UP001174936"/>
    </source>
</evidence>
<evidence type="ECO:0000313" key="1">
    <source>
        <dbReference type="EMBL" id="KAK0640920.1"/>
    </source>
</evidence>
<name>A0AA39XXM2_9PEZI</name>
<organism evidence="1 2">
    <name type="scientific">Cercophora newfieldiana</name>
    <dbReference type="NCBI Taxonomy" id="92897"/>
    <lineage>
        <taxon>Eukaryota</taxon>
        <taxon>Fungi</taxon>
        <taxon>Dikarya</taxon>
        <taxon>Ascomycota</taxon>
        <taxon>Pezizomycotina</taxon>
        <taxon>Sordariomycetes</taxon>
        <taxon>Sordariomycetidae</taxon>
        <taxon>Sordariales</taxon>
        <taxon>Lasiosphaeriaceae</taxon>
        <taxon>Cercophora</taxon>
    </lineage>
</organism>
<protein>
    <submittedName>
        <fullName evidence="1">Uncharacterized protein</fullName>
    </submittedName>
</protein>